<feature type="transmembrane region" description="Helical" evidence="2">
    <location>
        <begin position="221"/>
        <end position="241"/>
    </location>
</feature>
<feature type="transmembrane region" description="Helical" evidence="2">
    <location>
        <begin position="191"/>
        <end position="209"/>
    </location>
</feature>
<dbReference type="InterPro" id="IPR000620">
    <property type="entry name" value="EamA_dom"/>
</dbReference>
<protein>
    <submittedName>
        <fullName evidence="4">Conserved hypthetical membrane protein</fullName>
    </submittedName>
</protein>
<evidence type="ECO:0000256" key="1">
    <source>
        <dbReference type="ARBA" id="ARBA00007362"/>
    </source>
</evidence>
<dbReference type="EMBL" id="AP023287">
    <property type="protein sequence ID" value="BCI54005.1"/>
    <property type="molecule type" value="Genomic_DNA"/>
</dbReference>
<dbReference type="RefSeq" id="WP_185291956.1">
    <property type="nucleotide sequence ID" value="NZ_AP023287.1"/>
</dbReference>
<feature type="transmembrane region" description="Helical" evidence="2">
    <location>
        <begin position="130"/>
        <end position="147"/>
    </location>
</feature>
<evidence type="ECO:0000256" key="2">
    <source>
        <dbReference type="SAM" id="Phobius"/>
    </source>
</evidence>
<gene>
    <name evidence="4" type="ORF">NIIDNTM18_32830</name>
</gene>
<feature type="transmembrane region" description="Helical" evidence="2">
    <location>
        <begin position="79"/>
        <end position="98"/>
    </location>
</feature>
<evidence type="ECO:0000313" key="5">
    <source>
        <dbReference type="Proteomes" id="UP000515734"/>
    </source>
</evidence>
<comment type="similarity">
    <text evidence="1">Belongs to the EamA transporter family.</text>
</comment>
<feature type="transmembrane region" description="Helical" evidence="2">
    <location>
        <begin position="55"/>
        <end position="73"/>
    </location>
</feature>
<keyword evidence="2" id="KW-0472">Membrane</keyword>
<feature type="transmembrane region" description="Helical" evidence="2">
    <location>
        <begin position="105"/>
        <end position="124"/>
    </location>
</feature>
<dbReference type="Proteomes" id="UP000515734">
    <property type="component" value="Chromosome"/>
</dbReference>
<accession>A0A6S6P601</accession>
<keyword evidence="2" id="KW-1133">Transmembrane helix</keyword>
<evidence type="ECO:0000259" key="3">
    <source>
        <dbReference type="Pfam" id="PF00892"/>
    </source>
</evidence>
<feature type="transmembrane region" description="Helical" evidence="2">
    <location>
        <begin position="22"/>
        <end position="43"/>
    </location>
</feature>
<evidence type="ECO:0000313" key="4">
    <source>
        <dbReference type="EMBL" id="BCI54005.1"/>
    </source>
</evidence>
<sequence>MVLSGTSMYVGASFGVLLFDTIAPAGVAWLRVAVSALILVALVRPGRSAWTGRPMLLAGGFGVVTALMNISFYESVARLPLGTAVAIEFLGPIAVVAYESRSVRGVASLLAAGAGVALIADVQWAAEPLGVVFALLAAAFWAGYVLLGKTVAARGDSLSSLAVGWTIAAVVTSPLLVVVLQGRPPESVSRVALMVLALAVLSSVLPYLLDQLVLRMVGRARFALLLALLPVAAVFAGLVMLQQVPSGAELCGIALVIVALVISDHAREPAVPAT</sequence>
<proteinExistence type="inferred from homology"/>
<dbReference type="AlphaFoldDB" id="A0A6S6P601"/>
<reference evidence="4 5" key="1">
    <citation type="submission" date="2020-07" db="EMBL/GenBank/DDBJ databases">
        <title>Complete genome sequence of Mycolicibacterium litorale like strain isolated from cardiac implantable electronic device infection.</title>
        <authorList>
            <person name="Fukano H."/>
            <person name="Miyama H."/>
            <person name="Hoshino Y."/>
        </authorList>
    </citation>
    <scope>NUCLEOTIDE SEQUENCE [LARGE SCALE GENOMIC DNA]</scope>
    <source>
        <strain evidence="4 5">NIIDNTM18</strain>
    </source>
</reference>
<name>A0A6S6P601_9MYCO</name>
<feature type="transmembrane region" description="Helical" evidence="2">
    <location>
        <begin position="159"/>
        <end position="179"/>
    </location>
</feature>
<dbReference type="Pfam" id="PF00892">
    <property type="entry name" value="EamA"/>
    <property type="match status" value="1"/>
</dbReference>
<keyword evidence="2" id="KW-0812">Transmembrane</keyword>
<feature type="domain" description="EamA" evidence="3">
    <location>
        <begin position="129"/>
        <end position="262"/>
    </location>
</feature>
<dbReference type="GO" id="GO:0016020">
    <property type="term" value="C:membrane"/>
    <property type="evidence" value="ECO:0007669"/>
    <property type="project" value="InterPro"/>
</dbReference>
<organism evidence="4 5">
    <name type="scientific">Mycolicibacterium litorale</name>
    <dbReference type="NCBI Taxonomy" id="758802"/>
    <lineage>
        <taxon>Bacteria</taxon>
        <taxon>Bacillati</taxon>
        <taxon>Actinomycetota</taxon>
        <taxon>Actinomycetes</taxon>
        <taxon>Mycobacteriales</taxon>
        <taxon>Mycobacteriaceae</taxon>
        <taxon>Mycolicibacterium</taxon>
    </lineage>
</organism>